<evidence type="ECO:0000259" key="7">
    <source>
        <dbReference type="Pfam" id="PF02687"/>
    </source>
</evidence>
<feature type="transmembrane region" description="Helical" evidence="6">
    <location>
        <begin position="315"/>
        <end position="337"/>
    </location>
</feature>
<dbReference type="PANTHER" id="PTHR30287">
    <property type="entry name" value="MEMBRANE COMPONENT OF PREDICTED ABC SUPERFAMILY METABOLITE UPTAKE TRANSPORTER"/>
    <property type="match status" value="1"/>
</dbReference>
<protein>
    <recommendedName>
        <fullName evidence="7">ABC3 transporter permease C-terminal domain-containing protein</fullName>
    </recommendedName>
</protein>
<keyword evidence="4 6" id="KW-1133">Transmembrane helix</keyword>
<feature type="transmembrane region" description="Helical" evidence="6">
    <location>
        <begin position="713"/>
        <end position="739"/>
    </location>
</feature>
<comment type="caution">
    <text evidence="8">The sequence shown here is derived from an EMBL/GenBank/DDBJ whole genome shotgun (WGS) entry which is preliminary data.</text>
</comment>
<evidence type="ECO:0000256" key="4">
    <source>
        <dbReference type="ARBA" id="ARBA00022989"/>
    </source>
</evidence>
<feature type="transmembrane region" description="Helical" evidence="6">
    <location>
        <begin position="478"/>
        <end position="503"/>
    </location>
</feature>
<reference evidence="8" key="2">
    <citation type="submission" date="2020-09" db="EMBL/GenBank/DDBJ databases">
        <authorList>
            <person name="Sun Q."/>
            <person name="Zhou Y."/>
        </authorList>
    </citation>
    <scope>NUCLEOTIDE SEQUENCE</scope>
    <source>
        <strain evidence="8">CGMCC 1.15085</strain>
    </source>
</reference>
<feature type="transmembrane region" description="Helical" evidence="6">
    <location>
        <begin position="760"/>
        <end position="790"/>
    </location>
</feature>
<comment type="subcellular location">
    <subcellularLocation>
        <location evidence="1">Cell membrane</location>
        <topology evidence="1">Multi-pass membrane protein</topology>
    </subcellularLocation>
</comment>
<accession>A0A916TIH2</accession>
<dbReference type="Proteomes" id="UP000636793">
    <property type="component" value="Unassembled WGS sequence"/>
</dbReference>
<keyword evidence="9" id="KW-1185">Reference proteome</keyword>
<name>A0A916TIH2_9MICO</name>
<evidence type="ECO:0000256" key="5">
    <source>
        <dbReference type="ARBA" id="ARBA00023136"/>
    </source>
</evidence>
<dbReference type="InterPro" id="IPR003838">
    <property type="entry name" value="ABC3_permease_C"/>
</dbReference>
<feature type="transmembrane region" description="Helical" evidence="6">
    <location>
        <begin position="402"/>
        <end position="422"/>
    </location>
</feature>
<keyword evidence="2" id="KW-1003">Cell membrane</keyword>
<evidence type="ECO:0000313" key="8">
    <source>
        <dbReference type="EMBL" id="GGB43284.1"/>
    </source>
</evidence>
<feature type="transmembrane region" description="Helical" evidence="6">
    <location>
        <begin position="268"/>
        <end position="294"/>
    </location>
</feature>
<organism evidence="8 9">
    <name type="scientific">Flexivirga endophytica</name>
    <dbReference type="NCBI Taxonomy" id="1849103"/>
    <lineage>
        <taxon>Bacteria</taxon>
        <taxon>Bacillati</taxon>
        <taxon>Actinomycetota</taxon>
        <taxon>Actinomycetes</taxon>
        <taxon>Micrococcales</taxon>
        <taxon>Dermacoccaceae</taxon>
        <taxon>Flexivirga</taxon>
    </lineage>
</organism>
<evidence type="ECO:0000256" key="3">
    <source>
        <dbReference type="ARBA" id="ARBA00022692"/>
    </source>
</evidence>
<dbReference type="GO" id="GO:0005886">
    <property type="term" value="C:plasma membrane"/>
    <property type="evidence" value="ECO:0007669"/>
    <property type="project" value="UniProtKB-SubCell"/>
</dbReference>
<feature type="transmembrane region" description="Helical" evidence="6">
    <location>
        <begin position="434"/>
        <end position="457"/>
    </location>
</feature>
<reference evidence="8" key="1">
    <citation type="journal article" date="2014" name="Int. J. Syst. Evol. Microbiol.">
        <title>Complete genome sequence of Corynebacterium casei LMG S-19264T (=DSM 44701T), isolated from a smear-ripened cheese.</title>
        <authorList>
            <consortium name="US DOE Joint Genome Institute (JGI-PGF)"/>
            <person name="Walter F."/>
            <person name="Albersmeier A."/>
            <person name="Kalinowski J."/>
            <person name="Ruckert C."/>
        </authorList>
    </citation>
    <scope>NUCLEOTIDE SEQUENCE</scope>
    <source>
        <strain evidence="8">CGMCC 1.15085</strain>
    </source>
</reference>
<evidence type="ECO:0000256" key="2">
    <source>
        <dbReference type="ARBA" id="ARBA00022475"/>
    </source>
</evidence>
<proteinExistence type="predicted"/>
<dbReference type="PANTHER" id="PTHR30287:SF1">
    <property type="entry name" value="INNER MEMBRANE PROTEIN"/>
    <property type="match status" value="1"/>
</dbReference>
<feature type="transmembrane region" description="Helical" evidence="6">
    <location>
        <begin position="810"/>
        <end position="834"/>
    </location>
</feature>
<dbReference type="InterPro" id="IPR038766">
    <property type="entry name" value="Membrane_comp_ABC_pdt"/>
</dbReference>
<dbReference type="Pfam" id="PF02687">
    <property type="entry name" value="FtsX"/>
    <property type="match status" value="1"/>
</dbReference>
<gene>
    <name evidence="8" type="ORF">GCM10011492_37800</name>
</gene>
<evidence type="ECO:0000256" key="1">
    <source>
        <dbReference type="ARBA" id="ARBA00004651"/>
    </source>
</evidence>
<dbReference type="AlphaFoldDB" id="A0A916TIH2"/>
<keyword evidence="5 6" id="KW-0472">Membrane</keyword>
<dbReference type="EMBL" id="BMHI01000006">
    <property type="protein sequence ID" value="GGB43284.1"/>
    <property type="molecule type" value="Genomic_DNA"/>
</dbReference>
<feature type="domain" description="ABC3 transporter permease C-terminal" evidence="7">
    <location>
        <begin position="719"/>
        <end position="833"/>
    </location>
</feature>
<sequence>MDPLLTRSFQSAVVRFHTDSLGAASQQISFRAVDGRGPSLTKIKQGVDPRVRAVTGAPIESRTVGVVWPRRLEHVTLQATQGECAHVHLVSGRCPTARNEVALPEAQVKSVIKPRLRLGEEFTVKGDSQPTDNVDRNPQKQMKLVGVFTAAPDDPFWGGQNIAGYNPNAEVGSPAASWLTSEKTFAGHPPTTSVPSGNMTSRDVSWTGIYNTVSYPLEVARVDPSSLSDAVAGIYASTKRLGGEINVTEALSAVYVDTHTDTEQVGQILPFLLVQLGVVLLILLVQVTSFLATVRRGDAAVLKMRGNGTAGVLRLGAQELLPAWVAGFVGGLGLAYVVDELVRALWLPGGVSAAWVWTSLLAAIGTVALAAGVWCVCWWLMAREPISTLLRARPTRRRGVQLSTPAAVLGALCLVGVTLTATKSLTGAPVQVTPLLLAGLVAVIVGVLLAPVAAALVRRLLGKRRAAGALAVAQLGRRAGVVTAIATLIITSALLTLSVSVFARGADNRQTRAAADVGAPALVRLDQSAATVHPSDLMKAIDAIDPKHHDFTPAVQINAATSTSEAVLGVVPADMDRIGLRTGLPQPVPWSALEGTGAGSDPAALVATWTTNSHVGSTVSAPTMADVDGPYRVVGTAPYIPGAGSRTIVVDLAQMAKVGDRMDNVSYQVFSATQNPAMLKRLDAAVRKVGFAGTQVQTLHAARAGYDATATAWAMNLSIVVSALSVLAALVSMVLVAVASRRERQRDLRALRTGGLSRRVLRTATVGEFVLLAFVGSVIGAATAPLAAWLTGRTMLWWSTPPDQPLTRTGFEWLAGVSAAIALIVLLLVVATVFGTRVARSASYHVRGTEA</sequence>
<evidence type="ECO:0000313" key="9">
    <source>
        <dbReference type="Proteomes" id="UP000636793"/>
    </source>
</evidence>
<feature type="transmembrane region" description="Helical" evidence="6">
    <location>
        <begin position="357"/>
        <end position="381"/>
    </location>
</feature>
<keyword evidence="3 6" id="KW-0812">Transmembrane</keyword>
<evidence type="ECO:0000256" key="6">
    <source>
        <dbReference type="SAM" id="Phobius"/>
    </source>
</evidence>